<keyword evidence="1" id="KW-0106">Calcium</keyword>
<comment type="caution">
    <text evidence="3">The sequence shown here is derived from an EMBL/GenBank/DDBJ whole genome shotgun (WGS) entry which is preliminary data.</text>
</comment>
<name>A0A2P5E166_TREOI</name>
<dbReference type="InParanoid" id="A0A2P5E166"/>
<dbReference type="OrthoDB" id="26525at2759"/>
<dbReference type="Proteomes" id="UP000237000">
    <property type="component" value="Unassembled WGS sequence"/>
</dbReference>
<evidence type="ECO:0000256" key="1">
    <source>
        <dbReference type="ARBA" id="ARBA00022837"/>
    </source>
</evidence>
<protein>
    <submittedName>
        <fullName evidence="3">Parvalbumin</fullName>
    </submittedName>
</protein>
<dbReference type="PROSITE" id="PS00018">
    <property type="entry name" value="EF_HAND_1"/>
    <property type="match status" value="1"/>
</dbReference>
<proteinExistence type="predicted"/>
<evidence type="ECO:0000313" key="4">
    <source>
        <dbReference type="Proteomes" id="UP000237000"/>
    </source>
</evidence>
<dbReference type="GO" id="GO:0005509">
    <property type="term" value="F:calcium ion binding"/>
    <property type="evidence" value="ECO:0007669"/>
    <property type="project" value="InterPro"/>
</dbReference>
<evidence type="ECO:0000259" key="2">
    <source>
        <dbReference type="PROSITE" id="PS50222"/>
    </source>
</evidence>
<dbReference type="SUPFAM" id="SSF47473">
    <property type="entry name" value="EF-hand"/>
    <property type="match status" value="1"/>
</dbReference>
<reference evidence="4" key="1">
    <citation type="submission" date="2016-06" db="EMBL/GenBank/DDBJ databases">
        <title>Parallel loss of symbiosis genes in relatives of nitrogen-fixing non-legume Parasponia.</title>
        <authorList>
            <person name="Van Velzen R."/>
            <person name="Holmer R."/>
            <person name="Bu F."/>
            <person name="Rutten L."/>
            <person name="Van Zeijl A."/>
            <person name="Liu W."/>
            <person name="Santuari L."/>
            <person name="Cao Q."/>
            <person name="Sharma T."/>
            <person name="Shen D."/>
            <person name="Roswanjaya Y."/>
            <person name="Wardhani T."/>
            <person name="Kalhor M.S."/>
            <person name="Jansen J."/>
            <person name="Van den Hoogen J."/>
            <person name="Gungor B."/>
            <person name="Hartog M."/>
            <person name="Hontelez J."/>
            <person name="Verver J."/>
            <person name="Yang W.-C."/>
            <person name="Schijlen E."/>
            <person name="Repin R."/>
            <person name="Schilthuizen M."/>
            <person name="Schranz E."/>
            <person name="Heidstra R."/>
            <person name="Miyata K."/>
            <person name="Fedorova E."/>
            <person name="Kohlen W."/>
            <person name="Bisseling T."/>
            <person name="Smit S."/>
            <person name="Geurts R."/>
        </authorList>
    </citation>
    <scope>NUCLEOTIDE SEQUENCE [LARGE SCALE GENOMIC DNA]</scope>
    <source>
        <strain evidence="4">cv. RG33-2</strain>
    </source>
</reference>
<dbReference type="AlphaFoldDB" id="A0A2P5E166"/>
<evidence type="ECO:0000313" key="3">
    <source>
        <dbReference type="EMBL" id="PON79300.1"/>
    </source>
</evidence>
<sequence>MGYNASNNIVVGVAVKPKTHNVPWTKDQLTALLKSYDKDNNGQLSWDEVKAAFEFLGSNWFAKYIRTAIALDRADADKNGSIDLSNSEYPEFVDYVLSCGFKVK</sequence>
<dbReference type="EMBL" id="JXTC01000236">
    <property type="protein sequence ID" value="PON79300.1"/>
    <property type="molecule type" value="Genomic_DNA"/>
</dbReference>
<accession>A0A2P5E166</accession>
<dbReference type="Pfam" id="PF13405">
    <property type="entry name" value="EF-hand_6"/>
    <property type="match status" value="1"/>
</dbReference>
<dbReference type="PROSITE" id="PS50222">
    <property type="entry name" value="EF_HAND_2"/>
    <property type="match status" value="1"/>
</dbReference>
<dbReference type="InterPro" id="IPR018247">
    <property type="entry name" value="EF_Hand_1_Ca_BS"/>
</dbReference>
<dbReference type="Gene3D" id="1.10.238.10">
    <property type="entry name" value="EF-hand"/>
    <property type="match status" value="1"/>
</dbReference>
<feature type="domain" description="EF-hand" evidence="2">
    <location>
        <begin position="24"/>
        <end position="59"/>
    </location>
</feature>
<dbReference type="InterPro" id="IPR011992">
    <property type="entry name" value="EF-hand-dom_pair"/>
</dbReference>
<keyword evidence="4" id="KW-1185">Reference proteome</keyword>
<gene>
    <name evidence="3" type="ORF">TorRG33x02_235820</name>
</gene>
<dbReference type="InterPro" id="IPR002048">
    <property type="entry name" value="EF_hand_dom"/>
</dbReference>
<dbReference type="CDD" id="cd00051">
    <property type="entry name" value="EFh"/>
    <property type="match status" value="1"/>
</dbReference>
<organism evidence="3 4">
    <name type="scientific">Trema orientale</name>
    <name type="common">Charcoal tree</name>
    <name type="synonym">Celtis orientalis</name>
    <dbReference type="NCBI Taxonomy" id="63057"/>
    <lineage>
        <taxon>Eukaryota</taxon>
        <taxon>Viridiplantae</taxon>
        <taxon>Streptophyta</taxon>
        <taxon>Embryophyta</taxon>
        <taxon>Tracheophyta</taxon>
        <taxon>Spermatophyta</taxon>
        <taxon>Magnoliopsida</taxon>
        <taxon>eudicotyledons</taxon>
        <taxon>Gunneridae</taxon>
        <taxon>Pentapetalae</taxon>
        <taxon>rosids</taxon>
        <taxon>fabids</taxon>
        <taxon>Rosales</taxon>
        <taxon>Cannabaceae</taxon>
        <taxon>Trema</taxon>
    </lineage>
</organism>